<reference evidence="1" key="1">
    <citation type="submission" date="2019-12" db="EMBL/GenBank/DDBJ databases">
        <title>Genome sequencing and annotation of Brassica cretica.</title>
        <authorList>
            <person name="Studholme D.J."/>
            <person name="Sarris P."/>
        </authorList>
    </citation>
    <scope>NUCLEOTIDE SEQUENCE</scope>
    <source>
        <strain evidence="1">PFS-109/04</strain>
        <tissue evidence="1">Leaf</tissue>
    </source>
</reference>
<name>A0A8S9P3G4_BRACR</name>
<dbReference type="AlphaFoldDB" id="A0A8S9P3G4"/>
<protein>
    <submittedName>
        <fullName evidence="1">Uncharacterized protein</fullName>
    </submittedName>
</protein>
<evidence type="ECO:0000313" key="2">
    <source>
        <dbReference type="Proteomes" id="UP000712600"/>
    </source>
</evidence>
<evidence type="ECO:0000313" key="1">
    <source>
        <dbReference type="EMBL" id="KAF3509640.1"/>
    </source>
</evidence>
<accession>A0A8S9P3G4</accession>
<dbReference type="EMBL" id="QGKX02001521">
    <property type="protein sequence ID" value="KAF3509640.1"/>
    <property type="molecule type" value="Genomic_DNA"/>
</dbReference>
<proteinExistence type="predicted"/>
<organism evidence="1 2">
    <name type="scientific">Brassica cretica</name>
    <name type="common">Mustard</name>
    <dbReference type="NCBI Taxonomy" id="69181"/>
    <lineage>
        <taxon>Eukaryota</taxon>
        <taxon>Viridiplantae</taxon>
        <taxon>Streptophyta</taxon>
        <taxon>Embryophyta</taxon>
        <taxon>Tracheophyta</taxon>
        <taxon>Spermatophyta</taxon>
        <taxon>Magnoliopsida</taxon>
        <taxon>eudicotyledons</taxon>
        <taxon>Gunneridae</taxon>
        <taxon>Pentapetalae</taxon>
        <taxon>rosids</taxon>
        <taxon>malvids</taxon>
        <taxon>Brassicales</taxon>
        <taxon>Brassicaceae</taxon>
        <taxon>Brassiceae</taxon>
        <taxon>Brassica</taxon>
    </lineage>
</organism>
<sequence>MKEENFADTTSKQRAKVHLEITFEFWKGTTSSTTISFLLQSSSLLQYLKSDEKPQRRALSLSSMVSQEVFMVISASLRASGGP</sequence>
<gene>
    <name evidence="1" type="ORF">F2Q69_00005008</name>
</gene>
<dbReference type="Proteomes" id="UP000712600">
    <property type="component" value="Unassembled WGS sequence"/>
</dbReference>
<comment type="caution">
    <text evidence="1">The sequence shown here is derived from an EMBL/GenBank/DDBJ whole genome shotgun (WGS) entry which is preliminary data.</text>
</comment>